<keyword evidence="3" id="KW-1185">Reference proteome</keyword>
<feature type="compositionally biased region" description="Acidic residues" evidence="1">
    <location>
        <begin position="121"/>
        <end position="132"/>
    </location>
</feature>
<dbReference type="GO" id="GO:0001736">
    <property type="term" value="P:establishment of planar polarity"/>
    <property type="evidence" value="ECO:0007669"/>
    <property type="project" value="InterPro"/>
</dbReference>
<feature type="region of interest" description="Disordered" evidence="1">
    <location>
        <begin position="92"/>
        <end position="143"/>
    </location>
</feature>
<dbReference type="GO" id="GO:0005929">
    <property type="term" value="C:cilium"/>
    <property type="evidence" value="ECO:0007669"/>
    <property type="project" value="TreeGrafter"/>
</dbReference>
<protein>
    <submittedName>
        <fullName evidence="2">Protein inturned</fullName>
    </submittedName>
</protein>
<feature type="compositionally biased region" description="Low complexity" evidence="1">
    <location>
        <begin position="46"/>
        <end position="57"/>
    </location>
</feature>
<dbReference type="OrthoDB" id="10263272at2759"/>
<organism evidence="2 3">
    <name type="scientific">Orchesella cincta</name>
    <name type="common">Springtail</name>
    <name type="synonym">Podura cincta</name>
    <dbReference type="NCBI Taxonomy" id="48709"/>
    <lineage>
        <taxon>Eukaryota</taxon>
        <taxon>Metazoa</taxon>
        <taxon>Ecdysozoa</taxon>
        <taxon>Arthropoda</taxon>
        <taxon>Hexapoda</taxon>
        <taxon>Collembola</taxon>
        <taxon>Entomobryomorpha</taxon>
        <taxon>Entomobryoidea</taxon>
        <taxon>Orchesellidae</taxon>
        <taxon>Orchesellinae</taxon>
        <taxon>Orchesella</taxon>
    </lineage>
</organism>
<proteinExistence type="predicted"/>
<sequence length="313" mass="33321">MKSSGSGSGASSTLTKKPVGTSSILKNADASLPPSGSPATHGGNNSSSSLSSSSSSSFGQPVTTASSYSSPFSSSAMKNFMIGSSNSLSGGGIRPGILPPNASPFDELPPVGGTGISEQGGDSEGDGDDMDDTTTATGSDSSSFKWYETGFDPNFSVGAGTGGDVKSIRVTKGNVLFDYIQVEFGRGVLLSTQDFQGGWADIVRHNFHQSATVIHQILHKAANARQRLEERGNDKKWVSRALAPISEHGILFNCQLTDPRDLNKKKPRKRDVYYWVVGRIYPDEREIFVCYEDGPMSQNLIEIAYKIALHVHS</sequence>
<name>A0A1D2N805_ORCCI</name>
<feature type="compositionally biased region" description="Low complexity" evidence="1">
    <location>
        <begin position="1"/>
        <end position="12"/>
    </location>
</feature>
<dbReference type="GO" id="GO:0007399">
    <property type="term" value="P:nervous system development"/>
    <property type="evidence" value="ECO:0007669"/>
    <property type="project" value="TreeGrafter"/>
</dbReference>
<dbReference type="InterPro" id="IPR039151">
    <property type="entry name" value="INTU"/>
</dbReference>
<dbReference type="STRING" id="48709.A0A1D2N805"/>
<gene>
    <name evidence="2" type="ORF">Ocin01_05314</name>
</gene>
<feature type="region of interest" description="Disordered" evidence="1">
    <location>
        <begin position="1"/>
        <end position="71"/>
    </location>
</feature>
<accession>A0A1D2N805</accession>
<dbReference type="GO" id="GO:0005737">
    <property type="term" value="C:cytoplasm"/>
    <property type="evidence" value="ECO:0007669"/>
    <property type="project" value="TreeGrafter"/>
</dbReference>
<reference evidence="2 3" key="1">
    <citation type="journal article" date="2016" name="Genome Biol. Evol.">
        <title>Gene Family Evolution Reflects Adaptation to Soil Environmental Stressors in the Genome of the Collembolan Orchesella cincta.</title>
        <authorList>
            <person name="Faddeeva-Vakhrusheva A."/>
            <person name="Derks M.F."/>
            <person name="Anvar S.Y."/>
            <person name="Agamennone V."/>
            <person name="Suring W."/>
            <person name="Smit S."/>
            <person name="van Straalen N.M."/>
            <person name="Roelofs D."/>
        </authorList>
    </citation>
    <scope>NUCLEOTIDE SEQUENCE [LARGE SCALE GENOMIC DNA]</scope>
    <source>
        <tissue evidence="2">Mixed pool</tissue>
    </source>
</reference>
<evidence type="ECO:0000313" key="2">
    <source>
        <dbReference type="EMBL" id="ODN01367.1"/>
    </source>
</evidence>
<dbReference type="GO" id="GO:0060271">
    <property type="term" value="P:cilium assembly"/>
    <property type="evidence" value="ECO:0007669"/>
    <property type="project" value="InterPro"/>
</dbReference>
<dbReference type="EMBL" id="LJIJ01000156">
    <property type="protein sequence ID" value="ODN01367.1"/>
    <property type="molecule type" value="Genomic_DNA"/>
</dbReference>
<evidence type="ECO:0000313" key="3">
    <source>
        <dbReference type="Proteomes" id="UP000094527"/>
    </source>
</evidence>
<dbReference type="Proteomes" id="UP000094527">
    <property type="component" value="Unassembled WGS sequence"/>
</dbReference>
<dbReference type="PANTHER" id="PTHR21082:SF4">
    <property type="entry name" value="PROTEIN INTURNED"/>
    <property type="match status" value="1"/>
</dbReference>
<dbReference type="AlphaFoldDB" id="A0A1D2N805"/>
<evidence type="ECO:0000256" key="1">
    <source>
        <dbReference type="SAM" id="MobiDB-lite"/>
    </source>
</evidence>
<dbReference type="PANTHER" id="PTHR21082">
    <property type="entry name" value="PROTEIN INTURNED"/>
    <property type="match status" value="1"/>
</dbReference>
<comment type="caution">
    <text evidence="2">The sequence shown here is derived from an EMBL/GenBank/DDBJ whole genome shotgun (WGS) entry which is preliminary data.</text>
</comment>
<feature type="compositionally biased region" description="Low complexity" evidence="1">
    <location>
        <begin position="133"/>
        <end position="143"/>
    </location>
</feature>